<keyword evidence="3" id="KW-0547">Nucleotide-binding</keyword>
<dbReference type="InterPro" id="IPR005249">
    <property type="entry name" value="YqeK"/>
</dbReference>
<dbReference type="CDD" id="cd00077">
    <property type="entry name" value="HDc"/>
    <property type="match status" value="1"/>
</dbReference>
<evidence type="ECO:0000259" key="7">
    <source>
        <dbReference type="PROSITE" id="PS51831"/>
    </source>
</evidence>
<evidence type="ECO:0000256" key="4">
    <source>
        <dbReference type="ARBA" id="ARBA00022801"/>
    </source>
</evidence>
<dbReference type="PANTHER" id="PTHR35795">
    <property type="entry name" value="SLR1885 PROTEIN"/>
    <property type="match status" value="1"/>
</dbReference>
<dbReference type="InterPro" id="IPR051094">
    <property type="entry name" value="Diverse_Catalytic_Enzymes"/>
</dbReference>
<dbReference type="InterPro" id="IPR003607">
    <property type="entry name" value="HD/PDEase_dom"/>
</dbReference>
<reference evidence="8" key="1">
    <citation type="submission" date="2019-12" db="EMBL/GenBank/DDBJ databases">
        <authorList>
            <person name="zhang j."/>
            <person name="sun C.M."/>
        </authorList>
    </citation>
    <scope>NUCLEOTIDE SEQUENCE</scope>
    <source>
        <strain evidence="8">NS-1</strain>
    </source>
</reference>
<dbReference type="KEGG" id="ifn:GM661_06515"/>
<dbReference type="EMBL" id="CP046640">
    <property type="protein sequence ID" value="QTL97661.1"/>
    <property type="molecule type" value="Genomic_DNA"/>
</dbReference>
<evidence type="ECO:0000313" key="9">
    <source>
        <dbReference type="Proteomes" id="UP000665020"/>
    </source>
</evidence>
<evidence type="ECO:0000256" key="6">
    <source>
        <dbReference type="ARBA" id="ARBA00049417"/>
    </source>
</evidence>
<dbReference type="Gene3D" id="1.10.3210.10">
    <property type="entry name" value="Hypothetical protein af1432"/>
    <property type="match status" value="1"/>
</dbReference>
<gene>
    <name evidence="8" type="ORF">GM661_06515</name>
</gene>
<dbReference type="Pfam" id="PF01966">
    <property type="entry name" value="HD"/>
    <property type="match status" value="1"/>
</dbReference>
<feature type="domain" description="HD" evidence="7">
    <location>
        <begin position="31"/>
        <end position="146"/>
    </location>
</feature>
<dbReference type="GO" id="GO:0008803">
    <property type="term" value="F:bis(5'-nucleosyl)-tetraphosphatase (symmetrical) activity"/>
    <property type="evidence" value="ECO:0007669"/>
    <property type="project" value="UniProtKB-EC"/>
</dbReference>
<evidence type="ECO:0000256" key="2">
    <source>
        <dbReference type="ARBA" id="ARBA00022723"/>
    </source>
</evidence>
<evidence type="ECO:0000256" key="3">
    <source>
        <dbReference type="ARBA" id="ARBA00022741"/>
    </source>
</evidence>
<dbReference type="GO" id="GO:0046872">
    <property type="term" value="F:metal ion binding"/>
    <property type="evidence" value="ECO:0007669"/>
    <property type="project" value="UniProtKB-KW"/>
</dbReference>
<keyword evidence="2" id="KW-0479">Metal-binding</keyword>
<organism evidence="8 9">
    <name type="scientific">Iocasia fonsfrigidae</name>
    <dbReference type="NCBI Taxonomy" id="2682810"/>
    <lineage>
        <taxon>Bacteria</taxon>
        <taxon>Bacillati</taxon>
        <taxon>Bacillota</taxon>
        <taxon>Clostridia</taxon>
        <taxon>Halanaerobiales</taxon>
        <taxon>Halanaerobiaceae</taxon>
        <taxon>Iocasia</taxon>
    </lineage>
</organism>
<evidence type="ECO:0000313" key="8">
    <source>
        <dbReference type="EMBL" id="QTL97661.1"/>
    </source>
</evidence>
<dbReference type="Proteomes" id="UP000665020">
    <property type="component" value="Chromosome"/>
</dbReference>
<keyword evidence="9" id="KW-1185">Reference proteome</keyword>
<dbReference type="PANTHER" id="PTHR35795:SF1">
    <property type="entry name" value="BIS(5'-NUCLEOSYL)-TETRAPHOSPHATASE, SYMMETRICAL"/>
    <property type="match status" value="1"/>
</dbReference>
<dbReference type="EC" id="3.6.1.41" evidence="1"/>
<dbReference type="NCBIfam" id="TIGR00488">
    <property type="entry name" value="bis(5'-nucleosyl)-tetraphosphatase (symmetrical) YqeK"/>
    <property type="match status" value="1"/>
</dbReference>
<evidence type="ECO:0000256" key="5">
    <source>
        <dbReference type="ARBA" id="ARBA00023004"/>
    </source>
</evidence>
<dbReference type="SUPFAM" id="SSF109604">
    <property type="entry name" value="HD-domain/PDEase-like"/>
    <property type="match status" value="1"/>
</dbReference>
<keyword evidence="5" id="KW-0408">Iron</keyword>
<proteinExistence type="predicted"/>
<dbReference type="SMART" id="SM00471">
    <property type="entry name" value="HDc"/>
    <property type="match status" value="1"/>
</dbReference>
<name>A0A8A7K875_9FIRM</name>
<dbReference type="PROSITE" id="PS51831">
    <property type="entry name" value="HD"/>
    <property type="match status" value="1"/>
</dbReference>
<sequence length="203" mass="23466">MILKIRSYIWRIKVNREKTIEVIKECLPAARFKHSLAVAVTAEKLAWKEGLAVDKAYLAGLLHDYAKGYSEEELKRLARISSWYIDQEEMSIYQLLHAPVAAYLVEKELGIDDSQILEAIRYHTIGSPDMGKLAVIIYIADFIEPSRDFSGIDKIRKEVDQGLDYGILAITNHILRYHLDHNRVIHPNTLALRNAYLRRIYDE</sequence>
<dbReference type="InterPro" id="IPR006674">
    <property type="entry name" value="HD_domain"/>
</dbReference>
<dbReference type="GO" id="GO:0000166">
    <property type="term" value="F:nucleotide binding"/>
    <property type="evidence" value="ECO:0007669"/>
    <property type="project" value="UniProtKB-KW"/>
</dbReference>
<dbReference type="AlphaFoldDB" id="A0A8A7K875"/>
<comment type="catalytic activity">
    <reaction evidence="6">
        <text>P(1),P(4)-bis(5'-adenosyl) tetraphosphate + H2O = 2 ADP + 2 H(+)</text>
        <dbReference type="Rhea" id="RHEA:24252"/>
        <dbReference type="ChEBI" id="CHEBI:15377"/>
        <dbReference type="ChEBI" id="CHEBI:15378"/>
        <dbReference type="ChEBI" id="CHEBI:58141"/>
        <dbReference type="ChEBI" id="CHEBI:456216"/>
        <dbReference type="EC" id="3.6.1.41"/>
    </reaction>
</comment>
<evidence type="ECO:0000256" key="1">
    <source>
        <dbReference type="ARBA" id="ARBA00012506"/>
    </source>
</evidence>
<accession>A0A8A7K875</accession>
<protein>
    <recommendedName>
        <fullName evidence="1">bis(5'-nucleosyl)-tetraphosphatase (symmetrical)</fullName>
        <ecNumber evidence="1">3.6.1.41</ecNumber>
    </recommendedName>
</protein>
<keyword evidence="4" id="KW-0378">Hydrolase</keyword>